<dbReference type="PANTHER" id="PTHR30582:SF2">
    <property type="entry name" value="L,D-TRANSPEPTIDASE YCIB-RELATED"/>
    <property type="match status" value="1"/>
</dbReference>
<dbReference type="UniPathway" id="UPA00219"/>
<dbReference type="Gene3D" id="2.60.40.3780">
    <property type="match status" value="1"/>
</dbReference>
<evidence type="ECO:0000256" key="9">
    <source>
        <dbReference type="ARBA" id="ARBA00023288"/>
    </source>
</evidence>
<keyword evidence="7" id="KW-0472">Membrane</keyword>
<dbReference type="CDD" id="cd16913">
    <property type="entry name" value="YkuD_like"/>
    <property type="match status" value="1"/>
</dbReference>
<dbReference type="SUPFAM" id="SSF141523">
    <property type="entry name" value="L,D-transpeptidase catalytic domain-like"/>
    <property type="match status" value="1"/>
</dbReference>
<keyword evidence="10" id="KW-0012">Acyltransferase</keyword>
<dbReference type="Gene3D" id="2.60.40.3710">
    <property type="match status" value="1"/>
</dbReference>
<keyword evidence="11 13" id="KW-0961">Cell wall biogenesis/degradation</keyword>
<evidence type="ECO:0000256" key="3">
    <source>
        <dbReference type="ARBA" id="ARBA00022679"/>
    </source>
</evidence>
<dbReference type="FunFam" id="2.40.440.10:FF:000005">
    <property type="entry name" value="L,D-transpeptidase 2"/>
    <property type="match status" value="1"/>
</dbReference>
<evidence type="ECO:0000256" key="5">
    <source>
        <dbReference type="ARBA" id="ARBA00022960"/>
    </source>
</evidence>
<dbReference type="GO" id="GO:0071555">
    <property type="term" value="P:cell wall organization"/>
    <property type="evidence" value="ECO:0007669"/>
    <property type="project" value="UniProtKB-UniRule"/>
</dbReference>
<evidence type="ECO:0000259" key="16">
    <source>
        <dbReference type="PROSITE" id="PS52029"/>
    </source>
</evidence>
<dbReference type="Pfam" id="PF17964">
    <property type="entry name" value="Big_10"/>
    <property type="match status" value="1"/>
</dbReference>
<dbReference type="InterPro" id="IPR041280">
    <property type="entry name" value="Big_10"/>
</dbReference>
<dbReference type="PANTHER" id="PTHR30582">
    <property type="entry name" value="L,D-TRANSPEPTIDASE"/>
    <property type="match status" value="1"/>
</dbReference>
<evidence type="ECO:0000256" key="1">
    <source>
        <dbReference type="ARBA" id="ARBA00004752"/>
    </source>
</evidence>
<dbReference type="InterPro" id="IPR038063">
    <property type="entry name" value="Transpep_catalytic_dom"/>
</dbReference>
<dbReference type="Gene3D" id="2.40.440.10">
    <property type="entry name" value="L,D-transpeptidase catalytic domain-like"/>
    <property type="match status" value="1"/>
</dbReference>
<keyword evidence="3" id="KW-0808">Transferase</keyword>
<dbReference type="GO" id="GO:0005576">
    <property type="term" value="C:extracellular region"/>
    <property type="evidence" value="ECO:0007669"/>
    <property type="project" value="TreeGrafter"/>
</dbReference>
<keyword evidence="2" id="KW-1003">Cell membrane</keyword>
<dbReference type="OrthoDB" id="5242354at2"/>
<feature type="chain" id="PRO_5038968240" evidence="15">
    <location>
        <begin position="25"/>
        <end position="414"/>
    </location>
</feature>
<dbReference type="InterPro" id="IPR050979">
    <property type="entry name" value="LD-transpeptidase"/>
</dbReference>
<keyword evidence="8" id="KW-0564">Palmitate</keyword>
<dbReference type="GO" id="GO:0018104">
    <property type="term" value="P:peptidoglycan-protein cross-linking"/>
    <property type="evidence" value="ECO:0007669"/>
    <property type="project" value="TreeGrafter"/>
</dbReference>
<comment type="pathway">
    <text evidence="1 13">Cell wall biogenesis; peptidoglycan biosynthesis.</text>
</comment>
<feature type="signal peptide" evidence="15">
    <location>
        <begin position="1"/>
        <end position="24"/>
    </location>
</feature>
<dbReference type="GO" id="GO:0008360">
    <property type="term" value="P:regulation of cell shape"/>
    <property type="evidence" value="ECO:0007669"/>
    <property type="project" value="UniProtKB-UniRule"/>
</dbReference>
<dbReference type="AlphaFoldDB" id="A0A561UEQ4"/>
<dbReference type="RefSeq" id="WP_145904352.1">
    <property type="nucleotide sequence ID" value="NZ_BAAAMZ010000019.1"/>
</dbReference>
<gene>
    <name evidence="17" type="ORF">FHX73_111642</name>
</gene>
<dbReference type="PROSITE" id="PS52029">
    <property type="entry name" value="LD_TPASE"/>
    <property type="match status" value="1"/>
</dbReference>
<feature type="domain" description="L,D-TPase catalytic" evidence="16">
    <location>
        <begin position="258"/>
        <end position="391"/>
    </location>
</feature>
<keyword evidence="9 17" id="KW-0449">Lipoprotein</keyword>
<protein>
    <submittedName>
        <fullName evidence="17">Lipoprotein-anchoring transpeptidase ErfK/SrfK</fullName>
    </submittedName>
</protein>
<feature type="compositionally biased region" description="Gly residues" evidence="14">
    <location>
        <begin position="37"/>
        <end position="52"/>
    </location>
</feature>
<evidence type="ECO:0000256" key="8">
    <source>
        <dbReference type="ARBA" id="ARBA00023139"/>
    </source>
</evidence>
<feature type="active site" description="Proton donor/acceptor" evidence="13">
    <location>
        <position position="339"/>
    </location>
</feature>
<keyword evidence="18" id="KW-1185">Reference proteome</keyword>
<feature type="region of interest" description="Disordered" evidence="14">
    <location>
        <begin position="271"/>
        <end position="292"/>
    </location>
</feature>
<dbReference type="Pfam" id="PF03734">
    <property type="entry name" value="YkuD"/>
    <property type="match status" value="1"/>
</dbReference>
<evidence type="ECO:0000256" key="14">
    <source>
        <dbReference type="SAM" id="MobiDB-lite"/>
    </source>
</evidence>
<dbReference type="GO" id="GO:0071972">
    <property type="term" value="F:peptidoglycan L,D-transpeptidase activity"/>
    <property type="evidence" value="ECO:0007669"/>
    <property type="project" value="TreeGrafter"/>
</dbReference>
<comment type="caution">
    <text evidence="17">The sequence shown here is derived from an EMBL/GenBank/DDBJ whole genome shotgun (WGS) entry which is preliminary data.</text>
</comment>
<dbReference type="PROSITE" id="PS51257">
    <property type="entry name" value="PROKAR_LIPOPROTEIN"/>
    <property type="match status" value="1"/>
</dbReference>
<keyword evidence="5 13" id="KW-0133">Cell shape</keyword>
<feature type="active site" description="Nucleophile" evidence="13">
    <location>
        <position position="358"/>
    </location>
</feature>
<feature type="region of interest" description="Disordered" evidence="14">
    <location>
        <begin position="27"/>
        <end position="63"/>
    </location>
</feature>
<sequence length="414" mass="41974">MRSIRVGAALAVGGTLLLATTACGGGTGHSADAKPAAGGGGQSAPAQGGSGGSSAPAASPSASAAVVDIEPKDGTQGAAPNALKVGVNDGKLTQVSVTDKNGTTVQGSISADGTSWVPAGGLSVADSYQVKAQATDAKGVSTTATSAFTTLTPNKTSRSQDNVVTGSTYGVGMIVSFDFGMSVQNKQAVQSGITFDASDGTQVKGHWMGSQRLDIRPQNFWKPGTKVTVHVRLKSVEVAPGVYGNSDRDESFTIGRSQISTVDAGAHTMTVQTDGQPNQTIPISSGSDEHPTYNGTMVIEAKEGTAHMTSASVPGLKPGEYDLEVPHSMRLTDSGTYVHGNNWSSHGTFGTANVSHGCVGLEDAPGDQGGTDTPAAKFYAASLVGDVVKVVNSKGAQVAPDNGLSGWNMDWSTW</sequence>
<name>A0A561UEQ4_9ACTN</name>
<evidence type="ECO:0000256" key="4">
    <source>
        <dbReference type="ARBA" id="ARBA00022729"/>
    </source>
</evidence>
<dbReference type="InterPro" id="IPR005490">
    <property type="entry name" value="LD_TPept_cat_dom"/>
</dbReference>
<evidence type="ECO:0000313" key="17">
    <source>
        <dbReference type="EMBL" id="TWF97841.1"/>
    </source>
</evidence>
<dbReference type="GO" id="GO:0016746">
    <property type="term" value="F:acyltransferase activity"/>
    <property type="evidence" value="ECO:0007669"/>
    <property type="project" value="UniProtKB-KW"/>
</dbReference>
<evidence type="ECO:0000256" key="10">
    <source>
        <dbReference type="ARBA" id="ARBA00023315"/>
    </source>
</evidence>
<accession>A0A561UEQ4</accession>
<evidence type="ECO:0000256" key="13">
    <source>
        <dbReference type="PROSITE-ProRule" id="PRU01373"/>
    </source>
</evidence>
<evidence type="ECO:0000256" key="6">
    <source>
        <dbReference type="ARBA" id="ARBA00022984"/>
    </source>
</evidence>
<keyword evidence="4 15" id="KW-0732">Signal</keyword>
<organism evidence="17 18">
    <name type="scientific">Kitasatospora viridis</name>
    <dbReference type="NCBI Taxonomy" id="281105"/>
    <lineage>
        <taxon>Bacteria</taxon>
        <taxon>Bacillati</taxon>
        <taxon>Actinomycetota</taxon>
        <taxon>Actinomycetes</taxon>
        <taxon>Kitasatosporales</taxon>
        <taxon>Streptomycetaceae</taxon>
        <taxon>Kitasatospora</taxon>
    </lineage>
</organism>
<evidence type="ECO:0000313" key="18">
    <source>
        <dbReference type="Proteomes" id="UP000317940"/>
    </source>
</evidence>
<feature type="compositionally biased region" description="Polar residues" evidence="14">
    <location>
        <begin position="271"/>
        <end position="286"/>
    </location>
</feature>
<feature type="compositionally biased region" description="Low complexity" evidence="14">
    <location>
        <begin position="53"/>
        <end position="63"/>
    </location>
</feature>
<dbReference type="Proteomes" id="UP000317940">
    <property type="component" value="Unassembled WGS sequence"/>
</dbReference>
<evidence type="ECO:0000256" key="2">
    <source>
        <dbReference type="ARBA" id="ARBA00022475"/>
    </source>
</evidence>
<evidence type="ECO:0000256" key="15">
    <source>
        <dbReference type="SAM" id="SignalP"/>
    </source>
</evidence>
<evidence type="ECO:0000256" key="11">
    <source>
        <dbReference type="ARBA" id="ARBA00023316"/>
    </source>
</evidence>
<dbReference type="EMBL" id="VIWT01000001">
    <property type="protein sequence ID" value="TWF97841.1"/>
    <property type="molecule type" value="Genomic_DNA"/>
</dbReference>
<evidence type="ECO:0000256" key="12">
    <source>
        <dbReference type="ARBA" id="ARBA00060592"/>
    </source>
</evidence>
<proteinExistence type="predicted"/>
<keyword evidence="6 13" id="KW-0573">Peptidoglycan synthesis</keyword>
<evidence type="ECO:0000256" key="7">
    <source>
        <dbReference type="ARBA" id="ARBA00023136"/>
    </source>
</evidence>
<reference evidence="17 18" key="1">
    <citation type="submission" date="2019-06" db="EMBL/GenBank/DDBJ databases">
        <title>Sequencing the genomes of 1000 actinobacteria strains.</title>
        <authorList>
            <person name="Klenk H.-P."/>
        </authorList>
    </citation>
    <scope>NUCLEOTIDE SEQUENCE [LARGE SCALE GENOMIC DNA]</scope>
    <source>
        <strain evidence="17 18">DSM 44826</strain>
    </source>
</reference>
<comment type="pathway">
    <text evidence="12">Glycan biosynthesis.</text>
</comment>